<evidence type="ECO:0000256" key="10">
    <source>
        <dbReference type="ARBA" id="ARBA00023310"/>
    </source>
</evidence>
<evidence type="ECO:0000256" key="3">
    <source>
        <dbReference type="ARBA" id="ARBA00022475"/>
    </source>
</evidence>
<comment type="function">
    <text evidence="13">Component of the F(0) channel, it forms part of the peripheral stalk, linking F(1) to F(0).</text>
</comment>
<comment type="caution">
    <text evidence="16">The sequence shown here is derived from an EMBL/GenBank/DDBJ whole genome shotgun (WGS) entry which is preliminary data.</text>
</comment>
<dbReference type="InterPro" id="IPR050059">
    <property type="entry name" value="ATP_synthase_B_chain"/>
</dbReference>
<evidence type="ECO:0000256" key="11">
    <source>
        <dbReference type="ARBA" id="ARBA00025198"/>
    </source>
</evidence>
<keyword evidence="3 13" id="KW-1003">Cell membrane</keyword>
<dbReference type="GO" id="GO:0046933">
    <property type="term" value="F:proton-transporting ATP synthase activity, rotational mechanism"/>
    <property type="evidence" value="ECO:0007669"/>
    <property type="project" value="UniProtKB-UniRule"/>
</dbReference>
<evidence type="ECO:0000313" key="16">
    <source>
        <dbReference type="EMBL" id="EFR31475.1"/>
    </source>
</evidence>
<evidence type="ECO:0000256" key="8">
    <source>
        <dbReference type="ARBA" id="ARBA00023065"/>
    </source>
</evidence>
<keyword evidence="5 13" id="KW-0812">Transmembrane</keyword>
<dbReference type="Pfam" id="PF00430">
    <property type="entry name" value="ATP-synt_B"/>
    <property type="match status" value="1"/>
</dbReference>
<keyword evidence="10 13" id="KW-0066">ATP synthesis</keyword>
<dbReference type="EMBL" id="AENN01000011">
    <property type="protein sequence ID" value="EFR31475.1"/>
    <property type="molecule type" value="Genomic_DNA"/>
</dbReference>
<evidence type="ECO:0000256" key="2">
    <source>
        <dbReference type="ARBA" id="ARBA00022448"/>
    </source>
</evidence>
<sequence length="169" mass="19426">MGSLLGPTALGHALMTLISFLILIFCVHRFAWTPLMNVLDQRKRLITKELNEGHDLKAASEKANKEAQAKLTQSRVEANKIVNDAKKQGEELKMRLKQEANQDIDAMKAQAQRRIERERQEVLAEMEDTIASVSVEIAEKIIKHEINEEDHRRLINDFIHRLEEEVKHG</sequence>
<dbReference type="PANTHER" id="PTHR33445">
    <property type="entry name" value="ATP SYNTHASE SUBUNIT B', CHLOROPLASTIC"/>
    <property type="match status" value="1"/>
</dbReference>
<dbReference type="GO" id="GO:0012505">
    <property type="term" value="C:endomembrane system"/>
    <property type="evidence" value="ECO:0007669"/>
    <property type="project" value="UniProtKB-SubCell"/>
</dbReference>
<dbReference type="eggNOG" id="COG0711">
    <property type="taxonomic scope" value="Bacteria"/>
</dbReference>
<comment type="subunit">
    <text evidence="13">F-type ATPases have 2 components, F(1) - the catalytic core - and F(0) - the membrane proton channel. F(1) has five subunits: alpha(3), beta(3), gamma(1), delta(1), epsilon(1). F(0) has three main subunits: a(1), b(2) and c(10-14). The alpha and beta chains form an alternating ring which encloses part of the gamma chain. F(1) is attached to F(0) by a central stalk formed by the gamma and epsilon chains, while a peripheral stalk is formed by the delta and b chains.</text>
</comment>
<keyword evidence="2 13" id="KW-0813">Transport</keyword>
<dbReference type="Proteomes" id="UP000005990">
    <property type="component" value="Unassembled WGS sequence"/>
</dbReference>
<comment type="subcellular location">
    <subcellularLocation>
        <location evidence="13">Cell membrane</location>
        <topology evidence="13">Single-pass membrane protein</topology>
    </subcellularLocation>
    <subcellularLocation>
        <location evidence="12">Endomembrane system</location>
        <topology evidence="12">Single-pass membrane protein</topology>
    </subcellularLocation>
</comment>
<keyword evidence="16" id="KW-0378">Hydrolase</keyword>
<dbReference type="CDD" id="cd06503">
    <property type="entry name" value="ATP-synt_Fo_b"/>
    <property type="match status" value="1"/>
</dbReference>
<keyword evidence="15" id="KW-0175">Coiled coil</keyword>
<dbReference type="InterPro" id="IPR002146">
    <property type="entry name" value="ATP_synth_b/b'su_bac/chlpt"/>
</dbReference>
<feature type="coiled-coil region" evidence="15">
    <location>
        <begin position="82"/>
        <end position="128"/>
    </location>
</feature>
<dbReference type="InterPro" id="IPR005864">
    <property type="entry name" value="ATP_synth_F0_bsu_bac"/>
</dbReference>
<dbReference type="PANTHER" id="PTHR33445:SF1">
    <property type="entry name" value="ATP SYNTHASE SUBUNIT B"/>
    <property type="match status" value="1"/>
</dbReference>
<dbReference type="RefSeq" id="WP_006418009.1">
    <property type="nucleotide sequence ID" value="NZ_AENN01000011.1"/>
</dbReference>
<evidence type="ECO:0000256" key="6">
    <source>
        <dbReference type="ARBA" id="ARBA00022781"/>
    </source>
</evidence>
<keyword evidence="8 13" id="KW-0406">Ion transport</keyword>
<evidence type="ECO:0000256" key="12">
    <source>
        <dbReference type="ARBA" id="ARBA00037847"/>
    </source>
</evidence>
<evidence type="ECO:0000256" key="14">
    <source>
        <dbReference type="RuleBase" id="RU003848"/>
    </source>
</evidence>
<comment type="function">
    <text evidence="11 13">F(1)F(0) ATP synthase produces ATP from ADP in the presence of a proton or sodium gradient. F-type ATPases consist of two structural domains, F(1) containing the extramembraneous catalytic core and F(0) containing the membrane proton channel, linked together by a central stalk and a peripheral stalk. During catalysis, ATP synthesis in the catalytic domain of F(1) is coupled via a rotary mechanism of the central stalk subunits to proton translocation.</text>
</comment>
<dbReference type="STRING" id="908337.HMPREF9257_0333"/>
<protein>
    <recommendedName>
        <fullName evidence="13">ATP synthase subunit b</fullName>
    </recommendedName>
    <alternativeName>
        <fullName evidence="13">ATP synthase F(0) sector subunit b</fullName>
    </alternativeName>
    <alternativeName>
        <fullName evidence="13">ATPase subunit I</fullName>
    </alternativeName>
    <alternativeName>
        <fullName evidence="13">F-type ATPase subunit b</fullName>
        <shortName evidence="13">F-ATPase subunit b</shortName>
    </alternativeName>
</protein>
<evidence type="ECO:0000256" key="7">
    <source>
        <dbReference type="ARBA" id="ARBA00022989"/>
    </source>
</evidence>
<dbReference type="AlphaFoldDB" id="E4KNH1"/>
<proteinExistence type="inferred from homology"/>
<dbReference type="HAMAP" id="MF_01398">
    <property type="entry name" value="ATP_synth_b_bprime"/>
    <property type="match status" value="1"/>
</dbReference>
<keyword evidence="6 13" id="KW-0375">Hydrogen ion transport</keyword>
<dbReference type="OrthoDB" id="282095at2"/>
<accession>E4KNH1</accession>
<name>E4KNH1_9LACT</name>
<dbReference type="GO" id="GO:0016787">
    <property type="term" value="F:hydrolase activity"/>
    <property type="evidence" value="ECO:0007669"/>
    <property type="project" value="UniProtKB-KW"/>
</dbReference>
<evidence type="ECO:0000313" key="17">
    <source>
        <dbReference type="Proteomes" id="UP000005990"/>
    </source>
</evidence>
<dbReference type="SUPFAM" id="SSF81573">
    <property type="entry name" value="F1F0 ATP synthase subunit B, membrane domain"/>
    <property type="match status" value="1"/>
</dbReference>
<dbReference type="NCBIfam" id="TIGR01144">
    <property type="entry name" value="ATP_synt_b"/>
    <property type="match status" value="1"/>
</dbReference>
<feature type="transmembrane region" description="Helical" evidence="13">
    <location>
        <begin position="12"/>
        <end position="32"/>
    </location>
</feature>
<evidence type="ECO:0000256" key="1">
    <source>
        <dbReference type="ARBA" id="ARBA00005513"/>
    </source>
</evidence>
<dbReference type="Gene3D" id="1.20.5.620">
    <property type="entry name" value="F1F0 ATP synthase subunit B, membrane domain"/>
    <property type="match status" value="1"/>
</dbReference>
<evidence type="ECO:0000256" key="4">
    <source>
        <dbReference type="ARBA" id="ARBA00022547"/>
    </source>
</evidence>
<evidence type="ECO:0000256" key="5">
    <source>
        <dbReference type="ARBA" id="ARBA00022692"/>
    </source>
</evidence>
<gene>
    <name evidence="13 16" type="primary">atpF</name>
    <name evidence="16" type="ORF">HMPREF9257_0333</name>
</gene>
<dbReference type="GO" id="GO:0046961">
    <property type="term" value="F:proton-transporting ATPase activity, rotational mechanism"/>
    <property type="evidence" value="ECO:0007669"/>
    <property type="project" value="TreeGrafter"/>
</dbReference>
<evidence type="ECO:0000256" key="15">
    <source>
        <dbReference type="SAM" id="Coils"/>
    </source>
</evidence>
<dbReference type="GO" id="GO:0005886">
    <property type="term" value="C:plasma membrane"/>
    <property type="evidence" value="ECO:0007669"/>
    <property type="project" value="UniProtKB-SubCell"/>
</dbReference>
<evidence type="ECO:0000256" key="13">
    <source>
        <dbReference type="HAMAP-Rule" id="MF_01398"/>
    </source>
</evidence>
<organism evidence="16 17">
    <name type="scientific">Eremococcus coleocola ACS-139-V-Col8</name>
    <dbReference type="NCBI Taxonomy" id="908337"/>
    <lineage>
        <taxon>Bacteria</taxon>
        <taxon>Bacillati</taxon>
        <taxon>Bacillota</taxon>
        <taxon>Bacilli</taxon>
        <taxon>Lactobacillales</taxon>
        <taxon>Aerococcaceae</taxon>
        <taxon>Eremococcus</taxon>
    </lineage>
</organism>
<keyword evidence="7 13" id="KW-1133">Transmembrane helix</keyword>
<dbReference type="GO" id="GO:0045259">
    <property type="term" value="C:proton-transporting ATP synthase complex"/>
    <property type="evidence" value="ECO:0007669"/>
    <property type="project" value="UniProtKB-KW"/>
</dbReference>
<comment type="similarity">
    <text evidence="1 13 14">Belongs to the ATPase B chain family.</text>
</comment>
<evidence type="ECO:0000256" key="9">
    <source>
        <dbReference type="ARBA" id="ARBA00023136"/>
    </source>
</evidence>
<reference evidence="16 17" key="1">
    <citation type="submission" date="2010-10" db="EMBL/GenBank/DDBJ databases">
        <authorList>
            <person name="Durkin A.S."/>
            <person name="Madupu R."/>
            <person name="Torralba M."/>
            <person name="Gillis M."/>
            <person name="Methe B."/>
            <person name="Sutton G."/>
            <person name="Nelson K.E."/>
        </authorList>
    </citation>
    <scope>NUCLEOTIDE SEQUENCE [LARGE SCALE GENOMIC DNA]</scope>
    <source>
        <strain evidence="16 17">ACS-139-V-Col8</strain>
    </source>
</reference>
<keyword evidence="4 13" id="KW-0138">CF(0)</keyword>
<keyword evidence="17" id="KW-1185">Reference proteome</keyword>
<dbReference type="InterPro" id="IPR028987">
    <property type="entry name" value="ATP_synth_B-like_membr_sf"/>
</dbReference>
<keyword evidence="9 13" id="KW-0472">Membrane</keyword>